<dbReference type="NCBIfam" id="NF012229">
    <property type="entry name" value="bla_class_B_core"/>
    <property type="match status" value="1"/>
</dbReference>
<dbReference type="EMBL" id="QAYE01000003">
    <property type="protein sequence ID" value="PTW47615.1"/>
    <property type="molecule type" value="Genomic_DNA"/>
</dbReference>
<evidence type="ECO:0000313" key="3">
    <source>
        <dbReference type="EMBL" id="PTW47615.1"/>
    </source>
</evidence>
<evidence type="ECO:0000259" key="2">
    <source>
        <dbReference type="SMART" id="SM00849"/>
    </source>
</evidence>
<dbReference type="SMART" id="SM00849">
    <property type="entry name" value="Lactamase_B"/>
    <property type="match status" value="1"/>
</dbReference>
<dbReference type="Gene3D" id="3.60.15.10">
    <property type="entry name" value="Ribonuclease Z/Hydroxyacylglutathione hydrolase-like"/>
    <property type="match status" value="1"/>
</dbReference>
<dbReference type="InterPro" id="IPR001279">
    <property type="entry name" value="Metallo-B-lactamas"/>
</dbReference>
<comment type="caution">
    <text evidence="3">The sequence shown here is derived from an EMBL/GenBank/DDBJ whole genome shotgun (WGS) entry which is preliminary data.</text>
</comment>
<dbReference type="InterPro" id="IPR036866">
    <property type="entry name" value="RibonucZ/Hydroxyglut_hydro"/>
</dbReference>
<protein>
    <submittedName>
        <fullName evidence="3">Metallo-beta-lactamase class B</fullName>
    </submittedName>
</protein>
<reference evidence="3 4" key="1">
    <citation type="submission" date="2018-04" db="EMBL/GenBank/DDBJ databases">
        <title>Genomic Encyclopedia of Type Strains, Phase III (KMG-III): the genomes of soil and plant-associated and newly described type strains.</title>
        <authorList>
            <person name="Whitman W."/>
        </authorList>
    </citation>
    <scope>NUCLEOTIDE SEQUENCE [LARGE SCALE GENOMIC DNA]</scope>
    <source>
        <strain evidence="3 4">MA-olki</strain>
    </source>
</reference>
<dbReference type="Pfam" id="PF00753">
    <property type="entry name" value="Lactamase_B"/>
    <property type="match status" value="1"/>
</dbReference>
<name>A0A2T5U7X3_9SPHN</name>
<dbReference type="SUPFAM" id="SSF56281">
    <property type="entry name" value="Metallo-hydrolase/oxidoreductase"/>
    <property type="match status" value="1"/>
</dbReference>
<evidence type="ECO:0000313" key="4">
    <source>
        <dbReference type="Proteomes" id="UP000244013"/>
    </source>
</evidence>
<dbReference type="InterPro" id="IPR050855">
    <property type="entry name" value="NDM-1-like"/>
</dbReference>
<evidence type="ECO:0000256" key="1">
    <source>
        <dbReference type="SAM" id="MobiDB-lite"/>
    </source>
</evidence>
<dbReference type="Proteomes" id="UP000244013">
    <property type="component" value="Unassembled WGS sequence"/>
</dbReference>
<feature type="region of interest" description="Disordered" evidence="1">
    <location>
        <begin position="1"/>
        <end position="26"/>
    </location>
</feature>
<sequence>MQRLPLTAPSVRLRLPPPPGGGGSLGRRTKSLVVAMAIAASAPLLLGAADPRAWTRPQAPFPIAGPITYVGSEGIAAYLIKTSAGAILIDGTLAENAGMIERNIAAAGVRPRDVKLILVTHAHFDHAAGVAALKRATGARVVAGARDVRALETGIPPGETNYGVIRFPPVHVDRGVRDGDKVTLGNVTLSARATPGHTPGCTTWTMRIPAKPRPLDVVFPCSVSVAGNRLIGNRAYSGIVADYRRSIAMLGTLHADIVLPSHPELADVIAMGKRRQAGDTTAFVDPTLLPKIVAKAKIAFDADFAKQAR</sequence>
<dbReference type="AlphaFoldDB" id="A0A2T5U7X3"/>
<dbReference type="PANTHER" id="PTHR42951">
    <property type="entry name" value="METALLO-BETA-LACTAMASE DOMAIN-CONTAINING"/>
    <property type="match status" value="1"/>
</dbReference>
<dbReference type="PANTHER" id="PTHR42951:SF17">
    <property type="entry name" value="METALLO-BETA-LACTAMASE DOMAIN-CONTAINING PROTEIN"/>
    <property type="match status" value="1"/>
</dbReference>
<feature type="domain" description="Metallo-beta-lactamase" evidence="2">
    <location>
        <begin position="74"/>
        <end position="262"/>
    </location>
</feature>
<accession>A0A2T5U7X3</accession>
<proteinExistence type="predicted"/>
<gene>
    <name evidence="3" type="ORF">C8J25_103335</name>
</gene>
<dbReference type="NCBIfam" id="NF033105">
    <property type="entry name" value="bla_subclass_B3"/>
    <property type="match status" value="1"/>
</dbReference>
<organism evidence="3 4">
    <name type="scientific">Sphingomonas faeni</name>
    <dbReference type="NCBI Taxonomy" id="185950"/>
    <lineage>
        <taxon>Bacteria</taxon>
        <taxon>Pseudomonadati</taxon>
        <taxon>Pseudomonadota</taxon>
        <taxon>Alphaproteobacteria</taxon>
        <taxon>Sphingomonadales</taxon>
        <taxon>Sphingomonadaceae</taxon>
        <taxon>Sphingomonas</taxon>
    </lineage>
</organism>